<dbReference type="RefSeq" id="WP_119431788.1">
    <property type="nucleotide sequence ID" value="NZ_QWGE01000002.1"/>
</dbReference>
<protein>
    <submittedName>
        <fullName evidence="6">Formate/nitrite transporter family protein</fullName>
    </submittedName>
</protein>
<keyword evidence="7" id="KW-1185">Reference proteome</keyword>
<feature type="transmembrane region" description="Helical" evidence="5">
    <location>
        <begin position="198"/>
        <end position="221"/>
    </location>
</feature>
<evidence type="ECO:0000256" key="5">
    <source>
        <dbReference type="SAM" id="Phobius"/>
    </source>
</evidence>
<keyword evidence="3 5" id="KW-1133">Transmembrane helix</keyword>
<feature type="transmembrane region" description="Helical" evidence="5">
    <location>
        <begin position="43"/>
        <end position="68"/>
    </location>
</feature>
<feature type="transmembrane region" description="Helical" evidence="5">
    <location>
        <begin position="74"/>
        <end position="93"/>
    </location>
</feature>
<comment type="subcellular location">
    <subcellularLocation>
        <location evidence="1">Membrane</location>
        <topology evidence="1">Multi-pass membrane protein</topology>
    </subcellularLocation>
</comment>
<evidence type="ECO:0000256" key="2">
    <source>
        <dbReference type="ARBA" id="ARBA00022692"/>
    </source>
</evidence>
<sequence>MPEDQTPETNLEETGLDHSPSAQNIHAIVYQEAESELTRSSPALFWSGLAAGLSMGFSMIAEGLLKAYLPDAEWSILVSSFGYSIGFLIVILGKQQLFTENTLTPILPLLNRKDMATFLNVGRLWSVVLFANLLGTLLISLVIAYTSAFEPPVLKAFKEIGQKAMEPGLGTTMLRGVFAGWLIALMVWLIPYAETARIWVIIIITYIIGVGHFSHIIAGSVETMTLAALQQVSWLEVLGNYMLPTLTGNILGGVILVATINHAQIKAG</sequence>
<feature type="transmembrane region" description="Helical" evidence="5">
    <location>
        <begin position="241"/>
        <end position="260"/>
    </location>
</feature>
<dbReference type="Gene3D" id="1.20.1080.10">
    <property type="entry name" value="Glycerol uptake facilitator protein"/>
    <property type="match status" value="1"/>
</dbReference>
<proteinExistence type="predicted"/>
<evidence type="ECO:0000256" key="3">
    <source>
        <dbReference type="ARBA" id="ARBA00022989"/>
    </source>
</evidence>
<dbReference type="GO" id="GO:0015499">
    <property type="term" value="F:formate transmembrane transporter activity"/>
    <property type="evidence" value="ECO:0007669"/>
    <property type="project" value="TreeGrafter"/>
</dbReference>
<dbReference type="PANTHER" id="PTHR30520">
    <property type="entry name" value="FORMATE TRANSPORTER-RELATED"/>
    <property type="match status" value="1"/>
</dbReference>
<keyword evidence="2 5" id="KW-0812">Transmembrane</keyword>
<dbReference type="InterPro" id="IPR023271">
    <property type="entry name" value="Aquaporin-like"/>
</dbReference>
<accession>A0A399SGA0</accession>
<evidence type="ECO:0000313" key="7">
    <source>
        <dbReference type="Proteomes" id="UP000266005"/>
    </source>
</evidence>
<dbReference type="PANTHER" id="PTHR30520:SF2">
    <property type="entry name" value="INNER MEMBRANE PROTEIN YFDC"/>
    <property type="match status" value="1"/>
</dbReference>
<dbReference type="InterPro" id="IPR000292">
    <property type="entry name" value="For/NO2_transpt"/>
</dbReference>
<evidence type="ECO:0000313" key="6">
    <source>
        <dbReference type="EMBL" id="RIJ42044.1"/>
    </source>
</evidence>
<keyword evidence="4 5" id="KW-0472">Membrane</keyword>
<evidence type="ECO:0000256" key="4">
    <source>
        <dbReference type="ARBA" id="ARBA00023136"/>
    </source>
</evidence>
<name>A0A399SGA0_9BACT</name>
<feature type="transmembrane region" description="Helical" evidence="5">
    <location>
        <begin position="173"/>
        <end position="191"/>
    </location>
</feature>
<reference evidence="7" key="1">
    <citation type="submission" date="2018-08" db="EMBL/GenBank/DDBJ databases">
        <title>Mucilaginibacter sp. MYSH2.</title>
        <authorList>
            <person name="Seo T."/>
        </authorList>
    </citation>
    <scope>NUCLEOTIDE SEQUENCE [LARGE SCALE GENOMIC DNA]</scope>
    <source>
        <strain evidence="7">KIRAN</strain>
    </source>
</reference>
<dbReference type="GO" id="GO:0005886">
    <property type="term" value="C:plasma membrane"/>
    <property type="evidence" value="ECO:0007669"/>
    <property type="project" value="TreeGrafter"/>
</dbReference>
<gene>
    <name evidence="6" type="ORF">D1627_08595</name>
</gene>
<dbReference type="Proteomes" id="UP000266005">
    <property type="component" value="Unassembled WGS sequence"/>
</dbReference>
<comment type="caution">
    <text evidence="6">The sequence shown here is derived from an EMBL/GenBank/DDBJ whole genome shotgun (WGS) entry which is preliminary data.</text>
</comment>
<feature type="transmembrane region" description="Helical" evidence="5">
    <location>
        <begin position="124"/>
        <end position="145"/>
    </location>
</feature>
<dbReference type="OrthoDB" id="9786493at2"/>
<dbReference type="AlphaFoldDB" id="A0A399SGA0"/>
<dbReference type="Pfam" id="PF01226">
    <property type="entry name" value="Form_Nir_trans"/>
    <property type="match status" value="1"/>
</dbReference>
<organism evidence="6 7">
    <name type="scientific">Pontibacter oryzae</name>
    <dbReference type="NCBI Taxonomy" id="2304593"/>
    <lineage>
        <taxon>Bacteria</taxon>
        <taxon>Pseudomonadati</taxon>
        <taxon>Bacteroidota</taxon>
        <taxon>Cytophagia</taxon>
        <taxon>Cytophagales</taxon>
        <taxon>Hymenobacteraceae</taxon>
        <taxon>Pontibacter</taxon>
    </lineage>
</organism>
<evidence type="ECO:0000256" key="1">
    <source>
        <dbReference type="ARBA" id="ARBA00004141"/>
    </source>
</evidence>
<dbReference type="EMBL" id="QWGE01000002">
    <property type="protein sequence ID" value="RIJ42044.1"/>
    <property type="molecule type" value="Genomic_DNA"/>
</dbReference>